<proteinExistence type="predicted"/>
<feature type="region of interest" description="Disordered" evidence="1">
    <location>
        <begin position="259"/>
        <end position="308"/>
    </location>
</feature>
<dbReference type="Proteomes" id="UP001166286">
    <property type="component" value="Unassembled WGS sequence"/>
</dbReference>
<feature type="compositionally biased region" description="Polar residues" evidence="1">
    <location>
        <begin position="644"/>
        <end position="657"/>
    </location>
</feature>
<gene>
    <name evidence="2" type="ORF">JMJ35_008873</name>
</gene>
<evidence type="ECO:0000256" key="1">
    <source>
        <dbReference type="SAM" id="MobiDB-lite"/>
    </source>
</evidence>
<feature type="region of interest" description="Disordered" evidence="1">
    <location>
        <begin position="714"/>
        <end position="737"/>
    </location>
</feature>
<dbReference type="EMBL" id="JAFEKC020000020">
    <property type="protein sequence ID" value="KAK0508597.1"/>
    <property type="molecule type" value="Genomic_DNA"/>
</dbReference>
<protein>
    <submittedName>
        <fullName evidence="2">Uncharacterized protein</fullName>
    </submittedName>
</protein>
<name>A0AA39QSW1_9LECA</name>
<feature type="compositionally biased region" description="Polar residues" evidence="1">
    <location>
        <begin position="99"/>
        <end position="109"/>
    </location>
</feature>
<feature type="compositionally biased region" description="Low complexity" evidence="1">
    <location>
        <begin position="668"/>
        <end position="679"/>
    </location>
</feature>
<evidence type="ECO:0000313" key="2">
    <source>
        <dbReference type="EMBL" id="KAK0508597.1"/>
    </source>
</evidence>
<feature type="region of interest" description="Disordered" evidence="1">
    <location>
        <begin position="644"/>
        <end position="680"/>
    </location>
</feature>
<feature type="region of interest" description="Disordered" evidence="1">
    <location>
        <begin position="801"/>
        <end position="824"/>
    </location>
</feature>
<feature type="region of interest" description="Disordered" evidence="1">
    <location>
        <begin position="362"/>
        <end position="381"/>
    </location>
</feature>
<dbReference type="AlphaFoldDB" id="A0AA39QSW1"/>
<comment type="caution">
    <text evidence="2">The sequence shown here is derived from an EMBL/GenBank/DDBJ whole genome shotgun (WGS) entry which is preliminary data.</text>
</comment>
<feature type="compositionally biased region" description="Low complexity" evidence="1">
    <location>
        <begin position="76"/>
        <end position="89"/>
    </location>
</feature>
<feature type="compositionally biased region" description="Basic and acidic residues" evidence="1">
    <location>
        <begin position="815"/>
        <end position="824"/>
    </location>
</feature>
<sequence>MSSVFSYVSETIRSTTSIFHPLEAGTTPSAPSEPESTKTYRHHRSSTSTISGPFDARKLSHETTKFETPKKHRRYSSVISSCRSRLSPSTPRARETQKCALSSPTTPVRASQERPPQLDVKIPNYFLRDERSRSTVSTERIPRGPLSELFDGPPREATTPCVRAPLRGPCKLPPDVDGGLDTEEGFQSMLGNDRHGLPNMSNAGMKASHEVLPATPDNATPGSTGAESTQSPLAEPAPDFHLAACKKLKAEVKRAQGDLTLPYRSVPPTRFDTSNPSSPRNILSQTVPSQHAHSRNTMSQRQSCSDSNPFLESEINLCDRLLSPGAYEADVSSCGTSPEHPSMGDRAAIAQRRADREKRYLETTLEGPDTESDDNSQSALELSRVPAAHDSNESLHCSETMRDDPANASDINWKIDPPSATRNNSELAEAVTFGPEVETSAAKALTMDRNLILRGDLHYAVEAIERASGDTIWPIDISYAVEAIERTPGHMVPASRNNDFDVERCASSTMGDSVLSAPKNAMMSMCLTPEDFVALKLEQSDDKSFPAMSSTDLSTDVPLDSLTSDLLPENEFETENGEKPGPRKIPRICCDIEFWQRILFPESEAAEHRQETEEFMSDYFGISLQDTSYEAYCFDSANPGLTFQSPSASRRASLESNKPSRHKAPTCSSPVSSSNSDGSPRFIPSPQFGIKLFQLSEAKSTAYMGYRSDDELASKFDQGSPASKAGLTPGGSSRGSGQRAVCFAKDVEIINHHSQVNLSPRKPSPARPATRLSGAEIARKVQKDLEVRNEAAVQRLCQRIQEPPEITLEEPEASSPDRPRWRVP</sequence>
<keyword evidence="3" id="KW-1185">Reference proteome</keyword>
<organism evidence="2 3">
    <name type="scientific">Cladonia borealis</name>
    <dbReference type="NCBI Taxonomy" id="184061"/>
    <lineage>
        <taxon>Eukaryota</taxon>
        <taxon>Fungi</taxon>
        <taxon>Dikarya</taxon>
        <taxon>Ascomycota</taxon>
        <taxon>Pezizomycotina</taxon>
        <taxon>Lecanoromycetes</taxon>
        <taxon>OSLEUM clade</taxon>
        <taxon>Lecanoromycetidae</taxon>
        <taxon>Lecanorales</taxon>
        <taxon>Lecanorineae</taxon>
        <taxon>Cladoniaceae</taxon>
        <taxon>Cladonia</taxon>
    </lineage>
</organism>
<feature type="region of interest" description="Disordered" evidence="1">
    <location>
        <begin position="213"/>
        <end position="235"/>
    </location>
</feature>
<feature type="compositionally biased region" description="Polar residues" evidence="1">
    <location>
        <begin position="217"/>
        <end position="232"/>
    </location>
</feature>
<accession>A0AA39QSW1</accession>
<feature type="compositionally biased region" description="Polar residues" evidence="1">
    <location>
        <begin position="271"/>
        <end position="308"/>
    </location>
</feature>
<feature type="compositionally biased region" description="Basic and acidic residues" evidence="1">
    <location>
        <begin position="55"/>
        <end position="69"/>
    </location>
</feature>
<feature type="region of interest" description="Disordered" evidence="1">
    <location>
        <begin position="131"/>
        <end position="155"/>
    </location>
</feature>
<evidence type="ECO:0000313" key="3">
    <source>
        <dbReference type="Proteomes" id="UP001166286"/>
    </source>
</evidence>
<feature type="region of interest" description="Disordered" evidence="1">
    <location>
        <begin position="19"/>
        <end position="115"/>
    </location>
</feature>
<reference evidence="2" key="1">
    <citation type="submission" date="2023-03" db="EMBL/GenBank/DDBJ databases">
        <title>Complete genome of Cladonia borealis.</title>
        <authorList>
            <person name="Park H."/>
        </authorList>
    </citation>
    <scope>NUCLEOTIDE SEQUENCE</scope>
    <source>
        <strain evidence="2">ANT050790</strain>
    </source>
</reference>